<evidence type="ECO:0000313" key="5">
    <source>
        <dbReference type="Proteomes" id="UP001057877"/>
    </source>
</evidence>
<dbReference type="Proteomes" id="UP001057877">
    <property type="component" value="Chromosome"/>
</dbReference>
<dbReference type="RefSeq" id="WP_258389736.1">
    <property type="nucleotide sequence ID" value="NZ_CP091430.1"/>
</dbReference>
<dbReference type="CDD" id="cd00614">
    <property type="entry name" value="CGS_like"/>
    <property type="match status" value="1"/>
</dbReference>
<name>A0ABY5SI52_9BACL</name>
<accession>A0ABY5SI52</accession>
<keyword evidence="4" id="KW-0032">Aminotransferase</keyword>
<protein>
    <submittedName>
        <fullName evidence="4">Aminotransferase class I/II-fold pyridoxal phosphate-dependent enzyme</fullName>
    </submittedName>
</protein>
<dbReference type="Pfam" id="PF01053">
    <property type="entry name" value="Cys_Met_Meta_PP"/>
    <property type="match status" value="1"/>
</dbReference>
<dbReference type="PIRSF" id="PIRSF001434">
    <property type="entry name" value="CGS"/>
    <property type="match status" value="1"/>
</dbReference>
<comment type="cofactor">
    <cofactor evidence="1 3">
        <name>pyridoxal 5'-phosphate</name>
        <dbReference type="ChEBI" id="CHEBI:597326"/>
    </cofactor>
</comment>
<dbReference type="GO" id="GO:0008483">
    <property type="term" value="F:transaminase activity"/>
    <property type="evidence" value="ECO:0007669"/>
    <property type="project" value="UniProtKB-KW"/>
</dbReference>
<dbReference type="InterPro" id="IPR015422">
    <property type="entry name" value="PyrdxlP-dep_Trfase_small"/>
</dbReference>
<dbReference type="EMBL" id="CP091430">
    <property type="protein sequence ID" value="UVI33682.1"/>
    <property type="molecule type" value="Genomic_DNA"/>
</dbReference>
<evidence type="ECO:0000313" key="4">
    <source>
        <dbReference type="EMBL" id="UVI33682.1"/>
    </source>
</evidence>
<reference evidence="4" key="1">
    <citation type="submission" date="2022-01" db="EMBL/GenBank/DDBJ databases">
        <title>Paenibacillus spongiae sp. nov., isolated from marine sponge.</title>
        <authorList>
            <person name="Li Z."/>
            <person name="Zhang M."/>
        </authorList>
    </citation>
    <scope>NUCLEOTIDE SEQUENCE</scope>
    <source>
        <strain evidence="4">PHS-Z3</strain>
    </source>
</reference>
<dbReference type="InterPro" id="IPR000277">
    <property type="entry name" value="Cys/Met-Metab_PyrdxlP-dep_enz"/>
</dbReference>
<dbReference type="SUPFAM" id="SSF53383">
    <property type="entry name" value="PLP-dependent transferases"/>
    <property type="match status" value="1"/>
</dbReference>
<dbReference type="Gene3D" id="3.40.640.10">
    <property type="entry name" value="Type I PLP-dependent aspartate aminotransferase-like (Major domain)"/>
    <property type="match status" value="1"/>
</dbReference>
<organism evidence="4 5">
    <name type="scientific">Paenibacillus spongiae</name>
    <dbReference type="NCBI Taxonomy" id="2909671"/>
    <lineage>
        <taxon>Bacteria</taxon>
        <taxon>Bacillati</taxon>
        <taxon>Bacillota</taxon>
        <taxon>Bacilli</taxon>
        <taxon>Bacillales</taxon>
        <taxon>Paenibacillaceae</taxon>
        <taxon>Paenibacillus</taxon>
    </lineage>
</organism>
<keyword evidence="5" id="KW-1185">Reference proteome</keyword>
<keyword evidence="4" id="KW-0808">Transferase</keyword>
<dbReference type="InterPro" id="IPR015424">
    <property type="entry name" value="PyrdxlP-dep_Trfase"/>
</dbReference>
<comment type="similarity">
    <text evidence="3">Belongs to the trans-sulfuration enzymes family.</text>
</comment>
<dbReference type="PANTHER" id="PTHR11808:SF80">
    <property type="entry name" value="CYSTATHIONINE GAMMA-LYASE"/>
    <property type="match status" value="1"/>
</dbReference>
<gene>
    <name evidence="4" type="ORF">L1F29_19095</name>
</gene>
<dbReference type="InterPro" id="IPR015421">
    <property type="entry name" value="PyrdxlP-dep_Trfase_major"/>
</dbReference>
<evidence type="ECO:0000256" key="3">
    <source>
        <dbReference type="RuleBase" id="RU362118"/>
    </source>
</evidence>
<proteinExistence type="inferred from homology"/>
<dbReference type="PANTHER" id="PTHR11808">
    <property type="entry name" value="TRANS-SULFURATION ENZYME FAMILY MEMBER"/>
    <property type="match status" value="1"/>
</dbReference>
<keyword evidence="2 3" id="KW-0663">Pyridoxal phosphate</keyword>
<evidence type="ECO:0000256" key="2">
    <source>
        <dbReference type="ARBA" id="ARBA00022898"/>
    </source>
</evidence>
<evidence type="ECO:0000256" key="1">
    <source>
        <dbReference type="ARBA" id="ARBA00001933"/>
    </source>
</evidence>
<sequence>MAMEDKEESSVFTNVSHDPTDTRHHGAITIPVYQSSLFAFERYDQFESAFSDLFRHHIYSRGNNPTVEYLERKLAELEEGEEARCFASGMAAISSAIMSTLKSGDHVVCVNQAYGPTKEFLGVYMKRWGIETTFVDGSDLAAWQAAIQPNTRLFYLESPTTMMFELQDLRACTELARRIGAATIIDNTWATSCYQKPLSMGVDLVVHSLSKYVSGHSDCVGGVAIGSKQMIDRLSKDEYMLFGGIMAPQIAALITRGLRTLPLRMQRHEISGLAVAHHMEKQSYVRKVNHPALTSHPQHELARMQMTGFGSLFSFESDYSADVLKEWANNLQYFKIGVSWGGFESLVTVNSIGGQKSNPSIVRLYVGQEDPEDLIRDIDQAWQQTIQGNRRNSP</sequence>
<dbReference type="Gene3D" id="3.90.1150.10">
    <property type="entry name" value="Aspartate Aminotransferase, domain 1"/>
    <property type="match status" value="1"/>
</dbReference>